<dbReference type="Pfam" id="PF01578">
    <property type="entry name" value="Cytochrom_C_asm"/>
    <property type="match status" value="1"/>
</dbReference>
<keyword evidence="1" id="KW-1133">Transmembrane helix</keyword>
<evidence type="ECO:0000256" key="1">
    <source>
        <dbReference type="SAM" id="Phobius"/>
    </source>
</evidence>
<keyword evidence="1" id="KW-0472">Membrane</keyword>
<feature type="transmembrane region" description="Helical" evidence="1">
    <location>
        <begin position="65"/>
        <end position="85"/>
    </location>
</feature>
<reference evidence="4" key="1">
    <citation type="journal article" date="2019" name="Int. J. Syst. Evol. Microbiol.">
        <title>The Global Catalogue of Microorganisms (GCM) 10K type strain sequencing project: providing services to taxonomists for standard genome sequencing and annotation.</title>
        <authorList>
            <consortium name="The Broad Institute Genomics Platform"/>
            <consortium name="The Broad Institute Genome Sequencing Center for Infectious Disease"/>
            <person name="Wu L."/>
            <person name="Ma J."/>
        </authorList>
    </citation>
    <scope>NUCLEOTIDE SEQUENCE [LARGE SCALE GENOMIC DNA]</scope>
    <source>
        <strain evidence="4">JCM 11590</strain>
    </source>
</reference>
<keyword evidence="1" id="KW-0812">Transmembrane</keyword>
<feature type="transmembrane region" description="Helical" evidence="1">
    <location>
        <begin position="176"/>
        <end position="199"/>
    </location>
</feature>
<feature type="transmembrane region" description="Helical" evidence="1">
    <location>
        <begin position="34"/>
        <end position="53"/>
    </location>
</feature>
<accession>A0ABQ2CLG4</accession>
<feature type="transmembrane region" description="Helical" evidence="1">
    <location>
        <begin position="211"/>
        <end position="227"/>
    </location>
</feature>
<comment type="caution">
    <text evidence="3">The sequence shown here is derived from an EMBL/GenBank/DDBJ whole genome shotgun (WGS) entry which is preliminary data.</text>
</comment>
<evidence type="ECO:0000259" key="2">
    <source>
        <dbReference type="Pfam" id="PF01578"/>
    </source>
</evidence>
<feature type="transmembrane region" description="Helical" evidence="1">
    <location>
        <begin position="6"/>
        <end position="22"/>
    </location>
</feature>
<sequence>MITLIASLLAAILYLGGTLYQLDRLRKRQGASPALLRSVGAAALVAHAVGLSTEIFTGQGLSFGFFHVSSLIAWLVIAVTLVFSLRAPVTSLLIVLFPLALVTELLAWLFPDHRAATVPGHSALLVHVLLSILAYGILTIAAFQAALLAFQNHQLRHRNPVRFNHAFPPLQTMEALLFQFLLCGEVLLTLALLSGFVFLDNMFAQGVAHKTLLSCLAWVVFAVLLWGRHVRGWRGSNAIRLTLGGFVLLMLAFFGSKLVREILLPMTG</sequence>
<dbReference type="EMBL" id="BMNN01000001">
    <property type="protein sequence ID" value="GGI89431.1"/>
    <property type="molecule type" value="Genomic_DNA"/>
</dbReference>
<organism evidence="3 4">
    <name type="scientific">Halopseudomonas pertucinogena</name>
    <dbReference type="NCBI Taxonomy" id="86175"/>
    <lineage>
        <taxon>Bacteria</taxon>
        <taxon>Pseudomonadati</taxon>
        <taxon>Pseudomonadota</taxon>
        <taxon>Gammaproteobacteria</taxon>
        <taxon>Pseudomonadales</taxon>
        <taxon>Pseudomonadaceae</taxon>
        <taxon>Halopseudomonas</taxon>
    </lineage>
</organism>
<dbReference type="RefSeq" id="WP_188634764.1">
    <property type="nucleotide sequence ID" value="NZ_BMNN01000001.1"/>
</dbReference>
<dbReference type="PANTHER" id="PTHR38034">
    <property type="entry name" value="INNER MEMBRANE PROTEIN YPJD"/>
    <property type="match status" value="1"/>
</dbReference>
<gene>
    <name evidence="3" type="ORF">GCM10009083_02280</name>
</gene>
<feature type="transmembrane region" description="Helical" evidence="1">
    <location>
        <begin position="239"/>
        <end position="259"/>
    </location>
</feature>
<feature type="transmembrane region" description="Helical" evidence="1">
    <location>
        <begin position="123"/>
        <end position="150"/>
    </location>
</feature>
<dbReference type="Proteomes" id="UP000633263">
    <property type="component" value="Unassembled WGS sequence"/>
</dbReference>
<feature type="domain" description="Cytochrome c assembly protein" evidence="2">
    <location>
        <begin position="40"/>
        <end position="263"/>
    </location>
</feature>
<name>A0ABQ2CLG4_9GAMM</name>
<keyword evidence="4" id="KW-1185">Reference proteome</keyword>
<evidence type="ECO:0000313" key="4">
    <source>
        <dbReference type="Proteomes" id="UP000633263"/>
    </source>
</evidence>
<proteinExistence type="predicted"/>
<feature type="transmembrane region" description="Helical" evidence="1">
    <location>
        <begin position="92"/>
        <end position="111"/>
    </location>
</feature>
<dbReference type="PANTHER" id="PTHR38034:SF1">
    <property type="entry name" value="INNER MEMBRANE PROTEIN YPJD"/>
    <property type="match status" value="1"/>
</dbReference>
<protein>
    <submittedName>
        <fullName evidence="3">Inner membrane protein YpjD</fullName>
    </submittedName>
</protein>
<dbReference type="InterPro" id="IPR002541">
    <property type="entry name" value="Cyt_c_assembly"/>
</dbReference>
<dbReference type="InterPro" id="IPR052372">
    <property type="entry name" value="YpjD/HemX"/>
</dbReference>
<evidence type="ECO:0000313" key="3">
    <source>
        <dbReference type="EMBL" id="GGI89431.1"/>
    </source>
</evidence>